<sequence>MDRRQCLGAMLLATAAIISPTARAQDSYPSRVVKVIVGFPAGSAADVAARAVAEALAQRLGQPFIVDNRPGAASSIAAKAVATSPPDGYTIFVGTVANAINKAFQDPASPDPAKDFAAVTMIGSVPNILVVNPSLGVASVDQLIHAAKAKPGQIAYASSGYGTSPHLSGELFSAMAGIKMLHVPYRGSTPAVTDLLGGQVGVMFSPASTVLPHIAAGTLKALATTGAKRTELAPDVPTIQELGFKDFESSVWFGFLLPVGTPPSVVAKIQAATHAAVDQPDIQKLFRAQGIAVVKSTPDEFAHFIRSETDKWAKVIQSAGIKRE</sequence>
<dbReference type="Gene3D" id="3.40.190.10">
    <property type="entry name" value="Periplasmic binding protein-like II"/>
    <property type="match status" value="1"/>
</dbReference>
<feature type="signal peptide" evidence="2">
    <location>
        <begin position="1"/>
        <end position="24"/>
    </location>
</feature>
<keyword evidence="4" id="KW-1185">Reference proteome</keyword>
<reference evidence="3 4" key="1">
    <citation type="submission" date="2016-07" db="EMBL/GenBank/DDBJ databases">
        <title>Complete genome sequence of Bradyrhizobium icense LMTR 13T, a potential inoculant strain isolated from lima bean (Phaseolus lunatus) in Peru.</title>
        <authorList>
            <person name="Ormeno-Orrillo E."/>
            <person name="Duran D."/>
            <person name="Rogel M.A."/>
            <person name="Rey L."/>
            <person name="Imperial J."/>
            <person name="Ruiz-Argueso T."/>
            <person name="Martinez-Romero E."/>
        </authorList>
    </citation>
    <scope>NUCLEOTIDE SEQUENCE [LARGE SCALE GENOMIC DNA]</scope>
    <source>
        <strain evidence="3 4">LMTR 13</strain>
    </source>
</reference>
<name>A0A1B1UAQ4_9BRAD</name>
<accession>A0A1B1UAQ4</accession>
<gene>
    <name evidence="3" type="ORF">LMTR13_06455</name>
</gene>
<evidence type="ECO:0000256" key="2">
    <source>
        <dbReference type="SAM" id="SignalP"/>
    </source>
</evidence>
<evidence type="ECO:0000313" key="4">
    <source>
        <dbReference type="Proteomes" id="UP000092839"/>
    </source>
</evidence>
<dbReference type="SUPFAM" id="SSF53850">
    <property type="entry name" value="Periplasmic binding protein-like II"/>
    <property type="match status" value="1"/>
</dbReference>
<dbReference type="RefSeq" id="WP_065727156.1">
    <property type="nucleotide sequence ID" value="NZ_CP016428.1"/>
</dbReference>
<dbReference type="InterPro" id="IPR005064">
    <property type="entry name" value="BUG"/>
</dbReference>
<dbReference type="Gene3D" id="3.40.190.150">
    <property type="entry name" value="Bordetella uptake gene, domain 1"/>
    <property type="match status" value="1"/>
</dbReference>
<feature type="chain" id="PRO_5008530304" description="Tripartite tricarboxylate transporter substrate binding protein" evidence="2">
    <location>
        <begin position="25"/>
        <end position="324"/>
    </location>
</feature>
<evidence type="ECO:0008006" key="5">
    <source>
        <dbReference type="Google" id="ProtNLM"/>
    </source>
</evidence>
<protein>
    <recommendedName>
        <fullName evidence="5">Tripartite tricarboxylate transporter substrate binding protein</fullName>
    </recommendedName>
</protein>
<dbReference type="PIRSF" id="PIRSF017082">
    <property type="entry name" value="YflP"/>
    <property type="match status" value="1"/>
</dbReference>
<comment type="similarity">
    <text evidence="1">Belongs to the UPF0065 (bug) family.</text>
</comment>
<dbReference type="STRING" id="1274631.LMTR13_06455"/>
<dbReference type="PANTHER" id="PTHR42928:SF5">
    <property type="entry name" value="BLR1237 PROTEIN"/>
    <property type="match status" value="1"/>
</dbReference>
<dbReference type="Pfam" id="PF03401">
    <property type="entry name" value="TctC"/>
    <property type="match status" value="1"/>
</dbReference>
<proteinExistence type="inferred from homology"/>
<dbReference type="Proteomes" id="UP000092839">
    <property type="component" value="Chromosome"/>
</dbReference>
<dbReference type="EMBL" id="CP016428">
    <property type="protein sequence ID" value="ANV99867.1"/>
    <property type="molecule type" value="Genomic_DNA"/>
</dbReference>
<dbReference type="InterPro" id="IPR042100">
    <property type="entry name" value="Bug_dom1"/>
</dbReference>
<keyword evidence="2" id="KW-0732">Signal</keyword>
<evidence type="ECO:0000313" key="3">
    <source>
        <dbReference type="EMBL" id="ANV99867.1"/>
    </source>
</evidence>
<dbReference type="CDD" id="cd13578">
    <property type="entry name" value="PBP2_Bug27"/>
    <property type="match status" value="1"/>
</dbReference>
<dbReference type="KEGG" id="bic:LMTR13_06455"/>
<evidence type="ECO:0000256" key="1">
    <source>
        <dbReference type="ARBA" id="ARBA00006987"/>
    </source>
</evidence>
<dbReference type="PANTHER" id="PTHR42928">
    <property type="entry name" value="TRICARBOXYLATE-BINDING PROTEIN"/>
    <property type="match status" value="1"/>
</dbReference>
<dbReference type="OrthoDB" id="7375033at2"/>
<organism evidence="3 4">
    <name type="scientific">Bradyrhizobium icense</name>
    <dbReference type="NCBI Taxonomy" id="1274631"/>
    <lineage>
        <taxon>Bacteria</taxon>
        <taxon>Pseudomonadati</taxon>
        <taxon>Pseudomonadota</taxon>
        <taxon>Alphaproteobacteria</taxon>
        <taxon>Hyphomicrobiales</taxon>
        <taxon>Nitrobacteraceae</taxon>
        <taxon>Bradyrhizobium</taxon>
    </lineage>
</organism>
<dbReference type="AlphaFoldDB" id="A0A1B1UAQ4"/>